<reference evidence="4" key="2">
    <citation type="submission" date="2024-04" db="EMBL/GenBank/DDBJ databases">
        <authorList>
            <person name="Chen Y."/>
            <person name="Shah S."/>
            <person name="Dougan E. K."/>
            <person name="Thang M."/>
            <person name="Chan C."/>
        </authorList>
    </citation>
    <scope>NUCLEOTIDE SEQUENCE [LARGE SCALE GENOMIC DNA]</scope>
</reference>
<evidence type="ECO:0000256" key="2">
    <source>
        <dbReference type="SAM" id="Phobius"/>
    </source>
</evidence>
<accession>A0A9P1BTF3</accession>
<dbReference type="EMBL" id="CAMXCT030000455">
    <property type="protein sequence ID" value="CAL4766375.1"/>
    <property type="molecule type" value="Genomic_DNA"/>
</dbReference>
<dbReference type="EMBL" id="CAMXCT010000455">
    <property type="protein sequence ID" value="CAI3979063.1"/>
    <property type="molecule type" value="Genomic_DNA"/>
</dbReference>
<feature type="transmembrane region" description="Helical" evidence="2">
    <location>
        <begin position="131"/>
        <end position="153"/>
    </location>
</feature>
<evidence type="ECO:0000313" key="4">
    <source>
        <dbReference type="EMBL" id="CAL1132438.1"/>
    </source>
</evidence>
<dbReference type="AlphaFoldDB" id="A0A9P1BTF3"/>
<reference evidence="3" key="1">
    <citation type="submission" date="2022-10" db="EMBL/GenBank/DDBJ databases">
        <authorList>
            <person name="Chen Y."/>
            <person name="Dougan E. K."/>
            <person name="Chan C."/>
            <person name="Rhodes N."/>
            <person name="Thang M."/>
        </authorList>
    </citation>
    <scope>NUCLEOTIDE SEQUENCE</scope>
</reference>
<feature type="transmembrane region" description="Helical" evidence="2">
    <location>
        <begin position="252"/>
        <end position="277"/>
    </location>
</feature>
<keyword evidence="2" id="KW-0812">Transmembrane</keyword>
<feature type="compositionally biased region" description="Basic and acidic residues" evidence="1">
    <location>
        <begin position="538"/>
        <end position="551"/>
    </location>
</feature>
<dbReference type="EMBL" id="CAMXCT020000455">
    <property type="protein sequence ID" value="CAL1132438.1"/>
    <property type="molecule type" value="Genomic_DNA"/>
</dbReference>
<evidence type="ECO:0000256" key="1">
    <source>
        <dbReference type="SAM" id="MobiDB-lite"/>
    </source>
</evidence>
<dbReference type="OrthoDB" id="431498at2759"/>
<keyword evidence="2" id="KW-0472">Membrane</keyword>
<protein>
    <submittedName>
        <fullName evidence="5">Ribonuclease Z</fullName>
    </submittedName>
</protein>
<feature type="region of interest" description="Disordered" evidence="1">
    <location>
        <begin position="522"/>
        <end position="551"/>
    </location>
</feature>
<comment type="caution">
    <text evidence="3">The sequence shown here is derived from an EMBL/GenBank/DDBJ whole genome shotgun (WGS) entry which is preliminary data.</text>
</comment>
<evidence type="ECO:0000313" key="5">
    <source>
        <dbReference type="EMBL" id="CAL4766375.1"/>
    </source>
</evidence>
<gene>
    <name evidence="3" type="ORF">C1SCF055_LOCUS7045</name>
</gene>
<organism evidence="3">
    <name type="scientific">Cladocopium goreaui</name>
    <dbReference type="NCBI Taxonomy" id="2562237"/>
    <lineage>
        <taxon>Eukaryota</taxon>
        <taxon>Sar</taxon>
        <taxon>Alveolata</taxon>
        <taxon>Dinophyceae</taxon>
        <taxon>Suessiales</taxon>
        <taxon>Symbiodiniaceae</taxon>
        <taxon>Cladocopium</taxon>
    </lineage>
</organism>
<keyword evidence="6" id="KW-1185">Reference proteome</keyword>
<evidence type="ECO:0000313" key="6">
    <source>
        <dbReference type="Proteomes" id="UP001152797"/>
    </source>
</evidence>
<proteinExistence type="predicted"/>
<keyword evidence="2" id="KW-1133">Transmembrane helix</keyword>
<name>A0A9P1BTF3_9DINO</name>
<dbReference type="Proteomes" id="UP001152797">
    <property type="component" value="Unassembled WGS sequence"/>
</dbReference>
<evidence type="ECO:0000313" key="3">
    <source>
        <dbReference type="EMBL" id="CAI3979063.1"/>
    </source>
</evidence>
<feature type="transmembrane region" description="Helical" evidence="2">
    <location>
        <begin position="212"/>
        <end position="240"/>
    </location>
</feature>
<sequence length="551" mass="61698">MWARRCGAAPRWPSRVKVVFFSFISGTLGLSLYSYMSGMNVSSLDLDEPTSQRVLCLSEWPQRYDRVFALSTWNNPEDEVLFQVPGHNQEFLAQYFCKAPDLDLACRDVKLRTQDLGTPLAMAMGGSGGQYYDILGVWAMLWLVLTFVAWLGVTIHDLALIGQTQKDFILDVSGVNRHCPCIRSVWKALAAYRPLLRLATAEHLPCARVLGMALAVALAPIILVWNLLVLLFVVCPMILFAFMRYPIRMSRAWVFIISVVCFLYGLGLTLQQLAYIASMDLRPQYALTWKVPSNQTQTLCTCGCDYSVSSNVCINLGTIGLVTTLKAAFLAFRCLKGLRRSQWANLLSVTFPVPLTVYEVNWQQADGKPIRFRTEEMPVQGEVAFDPFAMMDEQPDSKFTTVHLRPELLRPEHVEKTKKTEASEASEASQRTCRTLEMPGRPVPAKLEPARFKAVIESEYIGCCGFPWPTGGKKFVYDEDFLAELEAGASGLEESTPSSIPEMEVPSLEDKKDCGAVVTCQDRGRPSGSEFSEFIAQPRDHTPMSRQSDRV</sequence>